<dbReference type="AlphaFoldDB" id="A0ABD5S4T2"/>
<dbReference type="InterPro" id="IPR050736">
    <property type="entry name" value="Sensor_HK_Regulatory"/>
</dbReference>
<dbReference type="InterPro" id="IPR003661">
    <property type="entry name" value="HisK_dim/P_dom"/>
</dbReference>
<dbReference type="EMBL" id="JBHSWU010001219">
    <property type="protein sequence ID" value="MFC6726565.1"/>
    <property type="molecule type" value="Genomic_DNA"/>
</dbReference>
<dbReference type="GO" id="GO:0004673">
    <property type="term" value="F:protein histidine kinase activity"/>
    <property type="evidence" value="ECO:0007669"/>
    <property type="project" value="UniProtKB-EC"/>
</dbReference>
<accession>A0ABD5S4T2</accession>
<dbReference type="InterPro" id="IPR035965">
    <property type="entry name" value="PAS-like_dom_sf"/>
</dbReference>
<organism evidence="7 8">
    <name type="scientific">Halobium palmae</name>
    <dbReference type="NCBI Taxonomy" id="1776492"/>
    <lineage>
        <taxon>Archaea</taxon>
        <taxon>Methanobacteriati</taxon>
        <taxon>Methanobacteriota</taxon>
        <taxon>Stenosarchaea group</taxon>
        <taxon>Halobacteria</taxon>
        <taxon>Halobacteriales</taxon>
        <taxon>Haloferacaceae</taxon>
        <taxon>Halobium</taxon>
    </lineage>
</organism>
<reference evidence="7 8" key="1">
    <citation type="journal article" date="2019" name="Int. J. Syst. Evol. Microbiol.">
        <title>The Global Catalogue of Microorganisms (GCM) 10K type strain sequencing project: providing services to taxonomists for standard genome sequencing and annotation.</title>
        <authorList>
            <consortium name="The Broad Institute Genomics Platform"/>
            <consortium name="The Broad Institute Genome Sequencing Center for Infectious Disease"/>
            <person name="Wu L."/>
            <person name="Ma J."/>
        </authorList>
    </citation>
    <scope>NUCLEOTIDE SEQUENCE [LARGE SCALE GENOMIC DNA]</scope>
    <source>
        <strain evidence="7 8">NBRC 111368</strain>
    </source>
</reference>
<feature type="domain" description="PAS" evidence="6">
    <location>
        <begin position="35"/>
        <end position="112"/>
    </location>
</feature>
<dbReference type="SMART" id="SM00388">
    <property type="entry name" value="HisKA"/>
    <property type="match status" value="1"/>
</dbReference>
<dbReference type="Gene3D" id="1.10.287.130">
    <property type="match status" value="1"/>
</dbReference>
<dbReference type="Gene3D" id="3.30.450.20">
    <property type="entry name" value="PAS domain"/>
    <property type="match status" value="1"/>
</dbReference>
<name>A0ABD5S4T2_9EURY</name>
<dbReference type="InterPro" id="IPR036097">
    <property type="entry name" value="HisK_dim/P_sf"/>
</dbReference>
<dbReference type="SMART" id="SM00091">
    <property type="entry name" value="PAS"/>
    <property type="match status" value="1"/>
</dbReference>
<evidence type="ECO:0000256" key="4">
    <source>
        <dbReference type="ARBA" id="ARBA00022777"/>
    </source>
</evidence>
<dbReference type="SUPFAM" id="SSF47384">
    <property type="entry name" value="Homodimeric domain of signal transducing histidine kinase"/>
    <property type="match status" value="1"/>
</dbReference>
<evidence type="ECO:0000313" key="8">
    <source>
        <dbReference type="Proteomes" id="UP001596328"/>
    </source>
</evidence>
<evidence type="ECO:0000313" key="7">
    <source>
        <dbReference type="EMBL" id="MFC6726565.1"/>
    </source>
</evidence>
<evidence type="ECO:0000259" key="6">
    <source>
        <dbReference type="PROSITE" id="PS50112"/>
    </source>
</evidence>
<dbReference type="PANTHER" id="PTHR43711:SF1">
    <property type="entry name" value="HISTIDINE KINASE 1"/>
    <property type="match status" value="1"/>
</dbReference>
<proteinExistence type="predicted"/>
<dbReference type="EC" id="2.7.13.3" evidence="2"/>
<comment type="caution">
    <text evidence="7">The sequence shown here is derived from an EMBL/GenBank/DDBJ whole genome shotgun (WGS) entry which is preliminary data.</text>
</comment>
<protein>
    <recommendedName>
        <fullName evidence="2">histidine kinase</fullName>
        <ecNumber evidence="2">2.7.13.3</ecNumber>
    </recommendedName>
</protein>
<keyword evidence="5" id="KW-0902">Two-component regulatory system</keyword>
<keyword evidence="8" id="KW-1185">Reference proteome</keyword>
<dbReference type="Pfam" id="PF13426">
    <property type="entry name" value="PAS_9"/>
    <property type="match status" value="1"/>
</dbReference>
<dbReference type="CDD" id="cd00130">
    <property type="entry name" value="PAS"/>
    <property type="match status" value="1"/>
</dbReference>
<dbReference type="CDD" id="cd00082">
    <property type="entry name" value="HisKA"/>
    <property type="match status" value="1"/>
</dbReference>
<dbReference type="PANTHER" id="PTHR43711">
    <property type="entry name" value="TWO-COMPONENT HISTIDINE KINASE"/>
    <property type="match status" value="1"/>
</dbReference>
<keyword evidence="4 7" id="KW-0418">Kinase</keyword>
<dbReference type="Pfam" id="PF00512">
    <property type="entry name" value="HisKA"/>
    <property type="match status" value="1"/>
</dbReference>
<dbReference type="SUPFAM" id="SSF55785">
    <property type="entry name" value="PYP-like sensor domain (PAS domain)"/>
    <property type="match status" value="1"/>
</dbReference>
<dbReference type="NCBIfam" id="TIGR00229">
    <property type="entry name" value="sensory_box"/>
    <property type="match status" value="1"/>
</dbReference>
<gene>
    <name evidence="7" type="ORF">ACFQE1_19790</name>
</gene>
<dbReference type="InterPro" id="IPR000014">
    <property type="entry name" value="PAS"/>
</dbReference>
<evidence type="ECO:0000256" key="3">
    <source>
        <dbReference type="ARBA" id="ARBA00022679"/>
    </source>
</evidence>
<dbReference type="Proteomes" id="UP001596328">
    <property type="component" value="Unassembled WGS sequence"/>
</dbReference>
<keyword evidence="3" id="KW-0808">Transferase</keyword>
<sequence length="239" mass="26445">EDRAVAEDRATAELLLSHVAEAVRRIRIETALREERDRLGALFENLPEPVAACHADGETPIVDDVNAAFERVFGYDRETVVGEDIDEFVLPDDDEGVSLDETYYVGNTLQSEVRRRTDSGVRDFLMTVIPVELGDFSAEGFVVYTDISGQKRREAELRRQNDRLAEFTSLVSHDLRNPLNVATGHLDLAATIAEDGTEVAERLDTASDALDRMEGLVADFLSLARQGRTVDDPVPVDVG</sequence>
<comment type="catalytic activity">
    <reaction evidence="1">
        <text>ATP + protein L-histidine = ADP + protein N-phospho-L-histidine.</text>
        <dbReference type="EC" id="2.7.13.3"/>
    </reaction>
</comment>
<dbReference type="PROSITE" id="PS50112">
    <property type="entry name" value="PAS"/>
    <property type="match status" value="1"/>
</dbReference>
<evidence type="ECO:0000256" key="1">
    <source>
        <dbReference type="ARBA" id="ARBA00000085"/>
    </source>
</evidence>
<dbReference type="GO" id="GO:0000160">
    <property type="term" value="P:phosphorelay signal transduction system"/>
    <property type="evidence" value="ECO:0007669"/>
    <property type="project" value="UniProtKB-KW"/>
</dbReference>
<feature type="non-terminal residue" evidence="7">
    <location>
        <position position="1"/>
    </location>
</feature>
<evidence type="ECO:0000256" key="2">
    <source>
        <dbReference type="ARBA" id="ARBA00012438"/>
    </source>
</evidence>
<evidence type="ECO:0000256" key="5">
    <source>
        <dbReference type="ARBA" id="ARBA00023012"/>
    </source>
</evidence>
<feature type="non-terminal residue" evidence="7">
    <location>
        <position position="239"/>
    </location>
</feature>